<feature type="region of interest" description="Disordered" evidence="1">
    <location>
        <begin position="189"/>
        <end position="216"/>
    </location>
</feature>
<feature type="compositionally biased region" description="Low complexity" evidence="1">
    <location>
        <begin position="192"/>
        <end position="206"/>
    </location>
</feature>
<feature type="region of interest" description="Disordered" evidence="1">
    <location>
        <begin position="116"/>
        <end position="152"/>
    </location>
</feature>
<proteinExistence type="predicted"/>
<dbReference type="PANTHER" id="PTHR33112">
    <property type="entry name" value="DOMAIN PROTEIN, PUTATIVE-RELATED"/>
    <property type="match status" value="1"/>
</dbReference>
<dbReference type="Proteomes" id="UP001215151">
    <property type="component" value="Unassembled WGS sequence"/>
</dbReference>
<evidence type="ECO:0000313" key="3">
    <source>
        <dbReference type="EMBL" id="KAJ8482531.1"/>
    </source>
</evidence>
<protein>
    <recommendedName>
        <fullName evidence="2">Heterokaryon incompatibility domain-containing protein</fullName>
    </recommendedName>
</protein>
<name>A0AAD7TUP1_9APHY</name>
<evidence type="ECO:0000259" key="2">
    <source>
        <dbReference type="Pfam" id="PF06985"/>
    </source>
</evidence>
<dbReference type="PANTHER" id="PTHR33112:SF16">
    <property type="entry name" value="HETEROKARYON INCOMPATIBILITY DOMAIN-CONTAINING PROTEIN"/>
    <property type="match status" value="1"/>
</dbReference>
<evidence type="ECO:0000256" key="1">
    <source>
        <dbReference type="SAM" id="MobiDB-lite"/>
    </source>
</evidence>
<dbReference type="AlphaFoldDB" id="A0AAD7TUP1"/>
<feature type="domain" description="Heterokaryon incompatibility" evidence="2">
    <location>
        <begin position="507"/>
        <end position="678"/>
    </location>
</feature>
<dbReference type="InterPro" id="IPR010730">
    <property type="entry name" value="HET"/>
</dbReference>
<sequence>MLRLVESYLEIVSVVNLASDAKAQNLREATDVLADRPFSSDTVLPERAVHEEHPKSHSAALFPTPSEVLSTTSLPPDVRRSPILVHLAPRLPSPVETSPGPNISSALTHSMQGKSLSIEVPPPQTGLPDMIDQPTAPSAEQMSPEDEPSAAATLSDTVQANNPVLSPSQTPVSVETVPEVASKFSVLNLVDPTSSPSTSLPTILSSDQTSQCSTPLPYPALETSQPSETSAHIESSCTLAELAHRSAAAPLSNLNTPEAPPFTKTVPSRVFPRSPATAPTASTSVASSFVNSINVPANSTPGPSAPLPYSKANMRPDDVCVHCWNGVFEKHFGFRYWAMMNSTVMGTWFGGFTYSVSYDELVTCKDSNCVWYRLLKHDAFDDMLEWFQSRADDRLQVTVGLLDSLEEAKRFIVVLDSVLAIGISLRSDIPEAAWIREWVGTLRVKTLDALAWARASADECAREHNTCQDFLDWARPGASLPTRLIDCSDPFRPRIVETKDSDPHERYLALSYVWGGEQPNRTTVENLSAYMVGIDIRSLPKTIVDAIRVTHALGFQYLWVDSLCILQDSREDKHRELGRMRDVYRHAFLTIDAASAKSASEGFLDDLGRIAMNASDWLPFAWFRRHKGSPRQLVDMLNMDTIGPEAPERIEHNDSFLVSVIVLFTISCTARRAWCLQETLMSGRLLCFPVDSVYLQCRMLHHRSTTGFRVFDDILLSTTTPDAIFHPNPSVSPGSGDWLTIHSAWVGVVEDYSRRLLSDPKDALVACAGLAEAFGHVLGPHTQYLAGLWRDNLLFYLCWYTLVDYTFVYRADTRAPSWSWAAQSLPVTFQTYLSHGMPTAVTSWLDWEELAEIVECAVTLEDPELPFGSVTGGHIILRAPLLGPYNTQDLRSTRERCKLSLDDVELPAEDKRVNATTSLWIIPLLYPPTHARENWPMHCLLVLPCATRSISPPTRTVTESCYGVYQRVGYCAFGGGQKTGQIIAPLLDSLENKVDGQWDFPRVMIKLV</sequence>
<evidence type="ECO:0000313" key="4">
    <source>
        <dbReference type="Proteomes" id="UP001215151"/>
    </source>
</evidence>
<gene>
    <name evidence="3" type="ORF">ONZ51_g5290</name>
</gene>
<keyword evidence="4" id="KW-1185">Reference proteome</keyword>
<reference evidence="3" key="1">
    <citation type="submission" date="2022-11" db="EMBL/GenBank/DDBJ databases">
        <title>Genome Sequence of Cubamyces cubensis.</title>
        <authorList>
            <person name="Buettner E."/>
        </authorList>
    </citation>
    <scope>NUCLEOTIDE SEQUENCE</scope>
    <source>
        <strain evidence="3">MPL-01</strain>
    </source>
</reference>
<accession>A0AAD7TUP1</accession>
<dbReference type="EMBL" id="JAPEVG010000112">
    <property type="protein sequence ID" value="KAJ8482531.1"/>
    <property type="molecule type" value="Genomic_DNA"/>
</dbReference>
<comment type="caution">
    <text evidence="3">The sequence shown here is derived from an EMBL/GenBank/DDBJ whole genome shotgun (WGS) entry which is preliminary data.</text>
</comment>
<dbReference type="Pfam" id="PF06985">
    <property type="entry name" value="HET"/>
    <property type="match status" value="1"/>
</dbReference>
<organism evidence="3 4">
    <name type="scientific">Trametes cubensis</name>
    <dbReference type="NCBI Taxonomy" id="1111947"/>
    <lineage>
        <taxon>Eukaryota</taxon>
        <taxon>Fungi</taxon>
        <taxon>Dikarya</taxon>
        <taxon>Basidiomycota</taxon>
        <taxon>Agaricomycotina</taxon>
        <taxon>Agaricomycetes</taxon>
        <taxon>Polyporales</taxon>
        <taxon>Polyporaceae</taxon>
        <taxon>Trametes</taxon>
    </lineage>
</organism>